<sequence>MKVIKFYQTPCTPCNMLVDTMGRLGVKADEEYNVKEEKGMEMAGEFGVVKTPVLILLDDTGAEVQRYQGVGQSKVTEIFTKRGLL</sequence>
<dbReference type="AlphaFoldDB" id="A0A9X7ASM9"/>
<protein>
    <recommendedName>
        <fullName evidence="3">Thioredoxin</fullName>
    </recommendedName>
</protein>
<comment type="caution">
    <text evidence="1">The sequence shown here is derived from an EMBL/GenBank/DDBJ whole genome shotgun (WGS) entry which is preliminary data.</text>
</comment>
<dbReference type="InterPro" id="IPR036249">
    <property type="entry name" value="Thioredoxin-like_sf"/>
</dbReference>
<evidence type="ECO:0000313" key="1">
    <source>
        <dbReference type="EMBL" id="PFT50842.1"/>
    </source>
</evidence>
<dbReference type="Gene3D" id="3.40.30.10">
    <property type="entry name" value="Glutaredoxin"/>
    <property type="match status" value="1"/>
</dbReference>
<evidence type="ECO:0008006" key="3">
    <source>
        <dbReference type="Google" id="ProtNLM"/>
    </source>
</evidence>
<dbReference type="EMBL" id="NVCO01000007">
    <property type="protein sequence ID" value="PFT50842.1"/>
    <property type="molecule type" value="Genomic_DNA"/>
</dbReference>
<dbReference type="RefSeq" id="WP_098640130.1">
    <property type="nucleotide sequence ID" value="NZ_NVCO01000007.1"/>
</dbReference>
<reference evidence="1 2" key="1">
    <citation type="submission" date="2017-09" db="EMBL/GenBank/DDBJ databases">
        <title>Large-scale bioinformatics analysis of Bacillus genomes uncovers conserved roles of natural products in bacterial physiology.</title>
        <authorList>
            <consortium name="Agbiome Team Llc"/>
            <person name="Bleich R.M."/>
            <person name="Grubbs K.J."/>
            <person name="Santa Maria K.C."/>
            <person name="Allen S.E."/>
            <person name="Farag S."/>
            <person name="Shank E.A."/>
            <person name="Bowers A."/>
        </authorList>
    </citation>
    <scope>NUCLEOTIDE SEQUENCE [LARGE SCALE GENOMIC DNA]</scope>
    <source>
        <strain evidence="1 2">AFS065400</strain>
    </source>
</reference>
<accession>A0A9X7ASM9</accession>
<proteinExistence type="predicted"/>
<dbReference type="Proteomes" id="UP000226106">
    <property type="component" value="Unassembled WGS sequence"/>
</dbReference>
<dbReference type="SUPFAM" id="SSF52833">
    <property type="entry name" value="Thioredoxin-like"/>
    <property type="match status" value="1"/>
</dbReference>
<gene>
    <name evidence="1" type="ORF">COK72_02210</name>
</gene>
<name>A0A9X7ASM9_BACTU</name>
<organism evidence="1 2">
    <name type="scientific">Bacillus thuringiensis</name>
    <dbReference type="NCBI Taxonomy" id="1428"/>
    <lineage>
        <taxon>Bacteria</taxon>
        <taxon>Bacillati</taxon>
        <taxon>Bacillota</taxon>
        <taxon>Bacilli</taxon>
        <taxon>Bacillales</taxon>
        <taxon>Bacillaceae</taxon>
        <taxon>Bacillus</taxon>
        <taxon>Bacillus cereus group</taxon>
    </lineage>
</organism>
<evidence type="ECO:0000313" key="2">
    <source>
        <dbReference type="Proteomes" id="UP000226106"/>
    </source>
</evidence>